<dbReference type="OrthoDB" id="9785695at2"/>
<feature type="binding site" evidence="7">
    <location>
        <position position="87"/>
    </location>
    <ligand>
        <name>Mg(2+)</name>
        <dbReference type="ChEBI" id="CHEBI:18420"/>
        <label>1</label>
        <note>catalytic</note>
    </ligand>
</feature>
<dbReference type="Pfam" id="PF00459">
    <property type="entry name" value="Inositol_P"/>
    <property type="match status" value="1"/>
</dbReference>
<feature type="binding site" evidence="7">
    <location>
        <position position="212"/>
    </location>
    <ligand>
        <name>Mg(2+)</name>
        <dbReference type="ChEBI" id="CHEBI:18420"/>
        <label>1</label>
        <note>catalytic</note>
    </ligand>
</feature>
<dbReference type="PANTHER" id="PTHR20854">
    <property type="entry name" value="INOSITOL MONOPHOSPHATASE"/>
    <property type="match status" value="1"/>
</dbReference>
<keyword evidence="10" id="KW-1185">Reference proteome</keyword>
<evidence type="ECO:0000256" key="8">
    <source>
        <dbReference type="RuleBase" id="RU364068"/>
    </source>
</evidence>
<dbReference type="GO" id="GO:0046854">
    <property type="term" value="P:phosphatidylinositol phosphate biosynthetic process"/>
    <property type="evidence" value="ECO:0007669"/>
    <property type="project" value="InterPro"/>
</dbReference>
<feature type="binding site" evidence="7">
    <location>
        <position position="86"/>
    </location>
    <ligand>
        <name>Mg(2+)</name>
        <dbReference type="ChEBI" id="CHEBI:18420"/>
        <label>1</label>
        <note>catalytic</note>
    </ligand>
</feature>
<sequence length="260" mass="27750">MHPMLNTAVTAARAAAQIITRASVNLDQVKISQKGVQDLVTEIDHAAEDTIKEILLEAYPKHAFLGEESGLTGHVNSNHKWIVDPIDGTNNFIHGYPHYAVCIALEIDGKVEHGLIYNPCTNDLFTASRGSGAFLNNRRIRVSGRIRLSDALLSTAIPSKELKINPSLVSLQTNLRFNASGLRYSGSSALDLAYVAAGHIDGFIGIGLAPWDIAAGALLVKEAGGLITDLTGEGDFMSGSIVAAAPKILPHLLREINPAE</sequence>
<dbReference type="InterPro" id="IPR000760">
    <property type="entry name" value="Inositol_monophosphatase-like"/>
</dbReference>
<dbReference type="PROSITE" id="PS00629">
    <property type="entry name" value="IMP_1"/>
    <property type="match status" value="1"/>
</dbReference>
<evidence type="ECO:0000313" key="10">
    <source>
        <dbReference type="Proteomes" id="UP000252182"/>
    </source>
</evidence>
<accession>A0A345D8W7</accession>
<evidence type="ECO:0000256" key="3">
    <source>
        <dbReference type="ARBA" id="ARBA00009759"/>
    </source>
</evidence>
<dbReference type="PRINTS" id="PR01959">
    <property type="entry name" value="SBIMPHPHTASE"/>
</dbReference>
<dbReference type="SUPFAM" id="SSF56655">
    <property type="entry name" value="Carbohydrate phosphatase"/>
    <property type="match status" value="1"/>
</dbReference>
<dbReference type="EC" id="3.1.3.25" evidence="8"/>
<keyword evidence="4 7" id="KW-0479">Metal-binding</keyword>
<dbReference type="InterPro" id="IPR020583">
    <property type="entry name" value="Inositol_monoP_metal-BS"/>
</dbReference>
<dbReference type="Gene3D" id="3.40.190.80">
    <property type="match status" value="1"/>
</dbReference>
<comment type="similarity">
    <text evidence="3 8">Belongs to the inositol monophosphatase superfamily.</text>
</comment>
<dbReference type="FunFam" id="3.30.540.10:FF:000003">
    <property type="entry name" value="Inositol-1-monophosphatase"/>
    <property type="match status" value="1"/>
</dbReference>
<evidence type="ECO:0000313" key="9">
    <source>
        <dbReference type="EMBL" id="AXF84805.1"/>
    </source>
</evidence>
<comment type="catalytic activity">
    <reaction evidence="1 8">
        <text>a myo-inositol phosphate + H2O = myo-inositol + phosphate</text>
        <dbReference type="Rhea" id="RHEA:24056"/>
        <dbReference type="ChEBI" id="CHEBI:15377"/>
        <dbReference type="ChEBI" id="CHEBI:17268"/>
        <dbReference type="ChEBI" id="CHEBI:43474"/>
        <dbReference type="ChEBI" id="CHEBI:84139"/>
        <dbReference type="EC" id="3.1.3.25"/>
    </reaction>
</comment>
<dbReference type="KEGG" id="hyf:DTO96_100515"/>
<feature type="binding site" evidence="7">
    <location>
        <position position="67"/>
    </location>
    <ligand>
        <name>Mg(2+)</name>
        <dbReference type="ChEBI" id="CHEBI:18420"/>
        <label>1</label>
        <note>catalytic</note>
    </ligand>
</feature>
<dbReference type="InterPro" id="IPR022337">
    <property type="entry name" value="Inositol_monophosphatase_SuhB"/>
</dbReference>
<reference evidence="10" key="1">
    <citation type="submission" date="2018-07" db="EMBL/GenBank/DDBJ databases">
        <authorList>
            <person name="Kim H."/>
        </authorList>
    </citation>
    <scope>NUCLEOTIDE SEQUENCE [LARGE SCALE GENOMIC DNA]</scope>
    <source>
        <strain evidence="10">F02</strain>
    </source>
</reference>
<dbReference type="PROSITE" id="PS00630">
    <property type="entry name" value="IMP_2"/>
    <property type="match status" value="1"/>
</dbReference>
<evidence type="ECO:0000256" key="4">
    <source>
        <dbReference type="ARBA" id="ARBA00022723"/>
    </source>
</evidence>
<evidence type="ECO:0000256" key="2">
    <source>
        <dbReference type="ARBA" id="ARBA00001946"/>
    </source>
</evidence>
<dbReference type="GO" id="GO:0006020">
    <property type="term" value="P:inositol metabolic process"/>
    <property type="evidence" value="ECO:0007669"/>
    <property type="project" value="TreeGrafter"/>
</dbReference>
<dbReference type="EMBL" id="CP031124">
    <property type="protein sequence ID" value="AXF84805.1"/>
    <property type="molecule type" value="Genomic_DNA"/>
</dbReference>
<name>A0A345D8W7_9BURK</name>
<protein>
    <recommendedName>
        <fullName evidence="8">Inositol-1-monophosphatase</fullName>
        <ecNumber evidence="8">3.1.3.25</ecNumber>
    </recommendedName>
</protein>
<dbReference type="PRINTS" id="PR00377">
    <property type="entry name" value="IMPHPHTASES"/>
</dbReference>
<dbReference type="GO" id="GO:0007165">
    <property type="term" value="P:signal transduction"/>
    <property type="evidence" value="ECO:0007669"/>
    <property type="project" value="TreeGrafter"/>
</dbReference>
<dbReference type="InterPro" id="IPR033942">
    <property type="entry name" value="IMPase"/>
</dbReference>
<proteinExistence type="inferred from homology"/>
<keyword evidence="6 7" id="KW-0460">Magnesium</keyword>
<evidence type="ECO:0000256" key="6">
    <source>
        <dbReference type="ARBA" id="ARBA00022842"/>
    </source>
</evidence>
<evidence type="ECO:0000256" key="5">
    <source>
        <dbReference type="ARBA" id="ARBA00022801"/>
    </source>
</evidence>
<dbReference type="GO" id="GO:0008934">
    <property type="term" value="F:inositol monophosphate 1-phosphatase activity"/>
    <property type="evidence" value="ECO:0007669"/>
    <property type="project" value="InterPro"/>
</dbReference>
<dbReference type="Gene3D" id="3.30.540.10">
    <property type="entry name" value="Fructose-1,6-Bisphosphatase, subunit A, domain 1"/>
    <property type="match status" value="1"/>
</dbReference>
<dbReference type="PANTHER" id="PTHR20854:SF4">
    <property type="entry name" value="INOSITOL-1-MONOPHOSPHATASE-RELATED"/>
    <property type="match status" value="1"/>
</dbReference>
<feature type="binding site" evidence="7">
    <location>
        <position position="84"/>
    </location>
    <ligand>
        <name>Mg(2+)</name>
        <dbReference type="ChEBI" id="CHEBI:18420"/>
        <label>1</label>
        <note>catalytic</note>
    </ligand>
</feature>
<dbReference type="InterPro" id="IPR020550">
    <property type="entry name" value="Inositol_monophosphatase_CS"/>
</dbReference>
<dbReference type="GO" id="GO:0046872">
    <property type="term" value="F:metal ion binding"/>
    <property type="evidence" value="ECO:0007669"/>
    <property type="project" value="UniProtKB-KW"/>
</dbReference>
<comment type="cofactor">
    <cofactor evidence="2 7 8">
        <name>Mg(2+)</name>
        <dbReference type="ChEBI" id="CHEBI:18420"/>
    </cofactor>
</comment>
<evidence type="ECO:0000256" key="7">
    <source>
        <dbReference type="PIRSR" id="PIRSR600760-2"/>
    </source>
</evidence>
<keyword evidence="5 8" id="KW-0378">Hydrolase</keyword>
<dbReference type="RefSeq" id="WP_114562069.1">
    <property type="nucleotide sequence ID" value="NZ_CP031124.1"/>
</dbReference>
<dbReference type="AlphaFoldDB" id="A0A345D8W7"/>
<evidence type="ECO:0000256" key="1">
    <source>
        <dbReference type="ARBA" id="ARBA00001033"/>
    </source>
</evidence>
<dbReference type="CDD" id="cd01639">
    <property type="entry name" value="IMPase"/>
    <property type="match status" value="1"/>
</dbReference>
<gene>
    <name evidence="9" type="primary">suhB</name>
    <name evidence="9" type="ORF">DTO96_100515</name>
</gene>
<dbReference type="Proteomes" id="UP000252182">
    <property type="component" value="Chromosome"/>
</dbReference>
<organism evidence="9 10">
    <name type="scientific">Ephemeroptericola cinctiostellae</name>
    <dbReference type="NCBI Taxonomy" id="2268024"/>
    <lineage>
        <taxon>Bacteria</taxon>
        <taxon>Pseudomonadati</taxon>
        <taxon>Pseudomonadota</taxon>
        <taxon>Betaproteobacteria</taxon>
        <taxon>Burkholderiales</taxon>
        <taxon>Burkholderiaceae</taxon>
        <taxon>Ephemeroptericola</taxon>
    </lineage>
</organism>